<sequence>AIYAIMSVTPTGRLSDEVVGKAISQFYVDNKLLPVGISIGALDELAMKFALGLRRLVGLFRRQFDQTPTAAKSKALAQLKARLREANVVLTRSGSQSSLSRSATEEDMEALSDGKSFDWNLLAAKIMEREAEKDRKESEVLKASEGQALGRPVATPARSHELPVFVVESLKQQAAQPPAPFVAGGEDEDGQTAEGRQQAKPKPKAKAKGGKGKPSKKSKVKPPVADDEVEEALKVQEPLLQKVGPPAQAAEPCAEKATESAVSSAYMAGDFGKRRLEFIAKKRAASGNTMSFKEASNLWMLSDERASMLQGLDPVQLKRRRFA</sequence>
<evidence type="ECO:0000313" key="2">
    <source>
        <dbReference type="EMBL" id="CAK9020192.1"/>
    </source>
</evidence>
<reference evidence="2 3" key="1">
    <citation type="submission" date="2024-02" db="EMBL/GenBank/DDBJ databases">
        <authorList>
            <person name="Chen Y."/>
            <person name="Shah S."/>
            <person name="Dougan E. K."/>
            <person name="Thang M."/>
            <person name="Chan C."/>
        </authorList>
    </citation>
    <scope>NUCLEOTIDE SEQUENCE [LARGE SCALE GENOMIC DNA]</scope>
</reference>
<evidence type="ECO:0000313" key="3">
    <source>
        <dbReference type="Proteomes" id="UP001642464"/>
    </source>
</evidence>
<name>A0ABP0K0R9_9DINO</name>
<feature type="non-terminal residue" evidence="2">
    <location>
        <position position="1"/>
    </location>
</feature>
<keyword evidence="3" id="KW-1185">Reference proteome</keyword>
<feature type="compositionally biased region" description="Basic and acidic residues" evidence="1">
    <location>
        <begin position="132"/>
        <end position="142"/>
    </location>
</feature>
<accession>A0ABP0K0R9</accession>
<evidence type="ECO:0000256" key="1">
    <source>
        <dbReference type="SAM" id="MobiDB-lite"/>
    </source>
</evidence>
<feature type="region of interest" description="Disordered" evidence="1">
    <location>
        <begin position="132"/>
        <end position="156"/>
    </location>
</feature>
<feature type="compositionally biased region" description="Basic residues" evidence="1">
    <location>
        <begin position="199"/>
        <end position="220"/>
    </location>
</feature>
<dbReference type="EMBL" id="CAXAMM010009390">
    <property type="protein sequence ID" value="CAK9020192.1"/>
    <property type="molecule type" value="Genomic_DNA"/>
</dbReference>
<protein>
    <submittedName>
        <fullName evidence="2">Uncharacterized protein</fullName>
    </submittedName>
</protein>
<organism evidence="2 3">
    <name type="scientific">Durusdinium trenchii</name>
    <dbReference type="NCBI Taxonomy" id="1381693"/>
    <lineage>
        <taxon>Eukaryota</taxon>
        <taxon>Sar</taxon>
        <taxon>Alveolata</taxon>
        <taxon>Dinophyceae</taxon>
        <taxon>Suessiales</taxon>
        <taxon>Symbiodiniaceae</taxon>
        <taxon>Durusdinium</taxon>
    </lineage>
</organism>
<comment type="caution">
    <text evidence="2">The sequence shown here is derived from an EMBL/GenBank/DDBJ whole genome shotgun (WGS) entry which is preliminary data.</text>
</comment>
<gene>
    <name evidence="2" type="ORF">SCF082_LOCUS14821</name>
</gene>
<proteinExistence type="predicted"/>
<dbReference type="Proteomes" id="UP001642464">
    <property type="component" value="Unassembled WGS sequence"/>
</dbReference>
<feature type="region of interest" description="Disordered" evidence="1">
    <location>
        <begin position="175"/>
        <end position="262"/>
    </location>
</feature>